<dbReference type="AlphaFoldDB" id="A0A514EGQ1"/>
<evidence type="ECO:0000256" key="2">
    <source>
        <dbReference type="ARBA" id="ARBA00023015"/>
    </source>
</evidence>
<dbReference type="InterPro" id="IPR036388">
    <property type="entry name" value="WH-like_DNA-bd_sf"/>
</dbReference>
<evidence type="ECO:0000256" key="4">
    <source>
        <dbReference type="ARBA" id="ARBA00023163"/>
    </source>
</evidence>
<dbReference type="GO" id="GO:0003700">
    <property type="term" value="F:DNA-binding transcription factor activity"/>
    <property type="evidence" value="ECO:0007669"/>
    <property type="project" value="InterPro"/>
</dbReference>
<accession>A0A514EGQ1</accession>
<sequence>MDRLTSMRVFAKAVELGSFAAAGIDHNMLPQLVGKNILILEEQLGVRLLNRTTRRQSLTYIGSTFYERVKIILAKVALADSLVAETRSEPRGRLRISAPVTFGINALVPKLPVYLERHPQVQIDLTLSNRNVDIVDNGYDIAFRVGDLADFHAIGAAVGKQISTVRLRRTGHRDHLG</sequence>
<dbReference type="Pfam" id="PF03466">
    <property type="entry name" value="LysR_substrate"/>
    <property type="match status" value="1"/>
</dbReference>
<dbReference type="PROSITE" id="PS50931">
    <property type="entry name" value="HTH_LYSR"/>
    <property type="match status" value="1"/>
</dbReference>
<dbReference type="InterPro" id="IPR005119">
    <property type="entry name" value="LysR_subst-bd"/>
</dbReference>
<reference evidence="6 7" key="1">
    <citation type="submission" date="2019-03" db="EMBL/GenBank/DDBJ databases">
        <title>Tal1 in Xanthomonas translucens pv. cerealis Contributes to Virulence in Bacterial Leaf Streak of Wheat.</title>
        <authorList>
            <person name="Shah S.M.A."/>
            <person name="Haq F."/>
            <person name="Ma W."/>
            <person name="Xu X."/>
            <person name="Wang S."/>
            <person name="Xu Z."/>
            <person name="Zou L."/>
            <person name="Zhu B."/>
            <person name="Chen G."/>
        </authorList>
    </citation>
    <scope>NUCLEOTIDE SEQUENCE [LARGE SCALE GENOMIC DNA]</scope>
    <source>
        <strain evidence="6 7">01</strain>
    </source>
</reference>
<dbReference type="Gene3D" id="1.10.10.10">
    <property type="entry name" value="Winged helix-like DNA-binding domain superfamily/Winged helix DNA-binding domain"/>
    <property type="match status" value="1"/>
</dbReference>
<keyword evidence="3" id="KW-0238">DNA-binding</keyword>
<gene>
    <name evidence="6" type="ORF">E4A48_17030</name>
</gene>
<keyword evidence="7" id="KW-1185">Reference proteome</keyword>
<dbReference type="Pfam" id="PF00126">
    <property type="entry name" value="HTH_1"/>
    <property type="match status" value="1"/>
</dbReference>
<keyword evidence="2" id="KW-0805">Transcription regulation</keyword>
<comment type="similarity">
    <text evidence="1">Belongs to the LysR transcriptional regulatory family.</text>
</comment>
<dbReference type="GO" id="GO:0043565">
    <property type="term" value="F:sequence-specific DNA binding"/>
    <property type="evidence" value="ECO:0007669"/>
    <property type="project" value="TreeGrafter"/>
</dbReference>
<dbReference type="InterPro" id="IPR036390">
    <property type="entry name" value="WH_DNA-bd_sf"/>
</dbReference>
<evidence type="ECO:0000259" key="5">
    <source>
        <dbReference type="PROSITE" id="PS50931"/>
    </source>
</evidence>
<organism evidence="6 7">
    <name type="scientific">Xanthomonas cerealis pv. cerealis</name>
    <dbReference type="NCBI Taxonomy" id="152263"/>
    <lineage>
        <taxon>Bacteria</taxon>
        <taxon>Pseudomonadati</taxon>
        <taxon>Pseudomonadota</taxon>
        <taxon>Gammaproteobacteria</taxon>
        <taxon>Lysobacterales</taxon>
        <taxon>Lysobacteraceae</taxon>
        <taxon>Xanthomonas</taxon>
        <taxon>Xanthomonas translucens group</taxon>
        <taxon>Xanthomonas cerealis</taxon>
    </lineage>
</organism>
<evidence type="ECO:0000313" key="7">
    <source>
        <dbReference type="Proteomes" id="UP000319349"/>
    </source>
</evidence>
<dbReference type="PANTHER" id="PTHR30537:SF5">
    <property type="entry name" value="HTH-TYPE TRANSCRIPTIONAL ACTIVATOR TTDR-RELATED"/>
    <property type="match status" value="1"/>
</dbReference>
<protein>
    <submittedName>
        <fullName evidence="6">LysR family transcriptional regulator</fullName>
    </submittedName>
</protein>
<dbReference type="GO" id="GO:0006351">
    <property type="term" value="P:DNA-templated transcription"/>
    <property type="evidence" value="ECO:0007669"/>
    <property type="project" value="TreeGrafter"/>
</dbReference>
<keyword evidence="4" id="KW-0804">Transcription</keyword>
<dbReference type="EMBL" id="CP038228">
    <property type="protein sequence ID" value="QDI05164.1"/>
    <property type="molecule type" value="Genomic_DNA"/>
</dbReference>
<dbReference type="SUPFAM" id="SSF46785">
    <property type="entry name" value="Winged helix' DNA-binding domain"/>
    <property type="match status" value="1"/>
</dbReference>
<name>A0A514EGQ1_9XANT</name>
<dbReference type="Gene3D" id="3.40.190.10">
    <property type="entry name" value="Periplasmic binding protein-like II"/>
    <property type="match status" value="1"/>
</dbReference>
<proteinExistence type="inferred from homology"/>
<dbReference type="Proteomes" id="UP000319349">
    <property type="component" value="Chromosome"/>
</dbReference>
<dbReference type="InterPro" id="IPR000847">
    <property type="entry name" value="LysR_HTH_N"/>
</dbReference>
<dbReference type="InterPro" id="IPR058163">
    <property type="entry name" value="LysR-type_TF_proteobact-type"/>
</dbReference>
<dbReference type="RefSeq" id="WP_080763305.1">
    <property type="nucleotide sequence ID" value="NZ_CP038228.1"/>
</dbReference>
<evidence type="ECO:0000256" key="3">
    <source>
        <dbReference type="ARBA" id="ARBA00023125"/>
    </source>
</evidence>
<feature type="domain" description="HTH lysR-type" evidence="5">
    <location>
        <begin position="1"/>
        <end position="59"/>
    </location>
</feature>
<evidence type="ECO:0000313" key="6">
    <source>
        <dbReference type="EMBL" id="QDI05164.1"/>
    </source>
</evidence>
<dbReference type="PANTHER" id="PTHR30537">
    <property type="entry name" value="HTH-TYPE TRANSCRIPTIONAL REGULATOR"/>
    <property type="match status" value="1"/>
</dbReference>
<evidence type="ECO:0000256" key="1">
    <source>
        <dbReference type="ARBA" id="ARBA00009437"/>
    </source>
</evidence>
<dbReference type="SUPFAM" id="SSF53850">
    <property type="entry name" value="Periplasmic binding protein-like II"/>
    <property type="match status" value="1"/>
</dbReference>